<name>A0A0N8KLK6_9CYAN</name>
<accession>A0A0N8KLK6</accession>
<reference evidence="1 2" key="1">
    <citation type="submission" date="2015-09" db="EMBL/GenBank/DDBJ databases">
        <title>Identification and resolution of microdiversity through metagenomic sequencing of parallel consortia.</title>
        <authorList>
            <person name="Nelson W.C."/>
            <person name="Romine M.F."/>
            <person name="Lindemann S.R."/>
        </authorList>
    </citation>
    <scope>NUCLEOTIDE SEQUENCE [LARGE SCALE GENOMIC DNA]</scope>
    <source>
        <strain evidence="1">Ana</strain>
    </source>
</reference>
<sequence length="108" mass="11625">MRLDSLTCMEMCGNGVRITTIATIKRLLMAVPGSLPTKMQAVYYVAVPGPTFRGIAAPRVATALRPTSAPTFSVFELVVQPPGLSCTLHFLRFCALSSLLFSRYAGSI</sequence>
<dbReference type="AlphaFoldDB" id="A0A0N8KLK6"/>
<proteinExistence type="predicted"/>
<dbReference type="EMBL" id="LJZR01000120">
    <property type="protein sequence ID" value="KPQ31202.1"/>
    <property type="molecule type" value="Genomic_DNA"/>
</dbReference>
<organism evidence="1 2">
    <name type="scientific">Phormidesmis priestleyi Ana</name>
    <dbReference type="NCBI Taxonomy" id="1666911"/>
    <lineage>
        <taxon>Bacteria</taxon>
        <taxon>Bacillati</taxon>
        <taxon>Cyanobacteriota</taxon>
        <taxon>Cyanophyceae</taxon>
        <taxon>Leptolyngbyales</taxon>
        <taxon>Leptolyngbyaceae</taxon>
        <taxon>Phormidesmis</taxon>
    </lineage>
</organism>
<evidence type="ECO:0000313" key="2">
    <source>
        <dbReference type="Proteomes" id="UP000050465"/>
    </source>
</evidence>
<gene>
    <name evidence="1" type="ORF">HLUCCA11_24270</name>
</gene>
<dbReference type="Proteomes" id="UP000050465">
    <property type="component" value="Unassembled WGS sequence"/>
</dbReference>
<protein>
    <submittedName>
        <fullName evidence="1">Uncharacterized protein</fullName>
    </submittedName>
</protein>
<evidence type="ECO:0000313" key="1">
    <source>
        <dbReference type="EMBL" id="KPQ31202.1"/>
    </source>
</evidence>
<comment type="caution">
    <text evidence="1">The sequence shown here is derived from an EMBL/GenBank/DDBJ whole genome shotgun (WGS) entry which is preliminary data.</text>
</comment>